<proteinExistence type="predicted"/>
<keyword evidence="2" id="KW-1185">Reference proteome</keyword>
<dbReference type="AlphaFoldDB" id="A0A4C1T3P7"/>
<dbReference type="EMBL" id="BGZK01000029">
    <property type="protein sequence ID" value="GBP08077.1"/>
    <property type="molecule type" value="Genomic_DNA"/>
</dbReference>
<sequence>MPIRCDVVSWSRRLLLFVPSTKCRECSVQRPALCIQRTLNKFYFLDKFRRAIDIATVCWRLFANVVQESSRGAWEWPGHVATGFISGSTNASFTTHFMAFALKLPRRLKKLLRQSYLWSVSGRHRNKQIIANVKEIPRYTKFCVTISGLSRSHWRRVWCKGAHLHPSGFTYLGGKHTENTNK</sequence>
<evidence type="ECO:0000313" key="2">
    <source>
        <dbReference type="Proteomes" id="UP000299102"/>
    </source>
</evidence>
<gene>
    <name evidence="1" type="ORF">EVAR_2883_1</name>
</gene>
<evidence type="ECO:0000313" key="1">
    <source>
        <dbReference type="EMBL" id="GBP08077.1"/>
    </source>
</evidence>
<accession>A0A4C1T3P7</accession>
<protein>
    <submittedName>
        <fullName evidence="1">Uncharacterized protein</fullName>
    </submittedName>
</protein>
<name>A0A4C1T3P7_EUMVA</name>
<dbReference type="Proteomes" id="UP000299102">
    <property type="component" value="Unassembled WGS sequence"/>
</dbReference>
<comment type="caution">
    <text evidence="1">The sequence shown here is derived from an EMBL/GenBank/DDBJ whole genome shotgun (WGS) entry which is preliminary data.</text>
</comment>
<reference evidence="1 2" key="1">
    <citation type="journal article" date="2019" name="Commun. Biol.">
        <title>The bagworm genome reveals a unique fibroin gene that provides high tensile strength.</title>
        <authorList>
            <person name="Kono N."/>
            <person name="Nakamura H."/>
            <person name="Ohtoshi R."/>
            <person name="Tomita M."/>
            <person name="Numata K."/>
            <person name="Arakawa K."/>
        </authorList>
    </citation>
    <scope>NUCLEOTIDE SEQUENCE [LARGE SCALE GENOMIC DNA]</scope>
</reference>
<organism evidence="1 2">
    <name type="scientific">Eumeta variegata</name>
    <name type="common">Bagworm moth</name>
    <name type="synonym">Eumeta japonica</name>
    <dbReference type="NCBI Taxonomy" id="151549"/>
    <lineage>
        <taxon>Eukaryota</taxon>
        <taxon>Metazoa</taxon>
        <taxon>Ecdysozoa</taxon>
        <taxon>Arthropoda</taxon>
        <taxon>Hexapoda</taxon>
        <taxon>Insecta</taxon>
        <taxon>Pterygota</taxon>
        <taxon>Neoptera</taxon>
        <taxon>Endopterygota</taxon>
        <taxon>Lepidoptera</taxon>
        <taxon>Glossata</taxon>
        <taxon>Ditrysia</taxon>
        <taxon>Tineoidea</taxon>
        <taxon>Psychidae</taxon>
        <taxon>Oiketicinae</taxon>
        <taxon>Eumeta</taxon>
    </lineage>
</organism>